<keyword evidence="12" id="KW-0472">Membrane</keyword>
<evidence type="ECO:0000256" key="2">
    <source>
        <dbReference type="ARBA" id="ARBA00005272"/>
    </source>
</evidence>
<evidence type="ECO:0000256" key="6">
    <source>
        <dbReference type="ARBA" id="ARBA00022946"/>
    </source>
</evidence>
<dbReference type="Proteomes" id="UP000509704">
    <property type="component" value="Chromosome 3"/>
</dbReference>
<feature type="domain" description="FAD/NAD(P)-binding" evidence="13">
    <location>
        <begin position="63"/>
        <end position="408"/>
    </location>
</feature>
<dbReference type="Pfam" id="PF22366">
    <property type="entry name" value="NDH2_C"/>
    <property type="match status" value="1"/>
</dbReference>
<feature type="transmembrane region" description="Helical" evidence="12">
    <location>
        <begin position="474"/>
        <end position="495"/>
    </location>
</feature>
<dbReference type="GO" id="GO:0050136">
    <property type="term" value="F:NADH dehydrogenase (quinone) (non-electrogenic) activity"/>
    <property type="evidence" value="ECO:0007669"/>
    <property type="project" value="UniProtKB-EC"/>
</dbReference>
<reference evidence="15 16" key="1">
    <citation type="submission" date="2020-07" db="EMBL/GenBank/DDBJ databases">
        <title>The yeast mating-type switching endonuclease HO is a domesticated member of an unorthodox homing genetic element family.</title>
        <authorList>
            <person name="Coughlan A.Y."/>
            <person name="Lombardi L."/>
            <person name="Braun-Galleani S."/>
            <person name="Martos A.R."/>
            <person name="Galeote V."/>
            <person name="Bigey F."/>
            <person name="Dequin S."/>
            <person name="Byrne K.P."/>
            <person name="Wolfe K.H."/>
        </authorList>
    </citation>
    <scope>NUCLEOTIDE SEQUENCE [LARGE SCALE GENOMIC DNA]</scope>
    <source>
        <strain evidence="15 16">NRRL Y-6702</strain>
    </source>
</reference>
<evidence type="ECO:0000256" key="4">
    <source>
        <dbReference type="ARBA" id="ARBA00022630"/>
    </source>
</evidence>
<keyword evidence="7" id="KW-0560">Oxidoreductase</keyword>
<dbReference type="AlphaFoldDB" id="A0A7H9B2L3"/>
<dbReference type="KEGG" id="zmk:HG535_0C05730"/>
<dbReference type="GeneID" id="59235917"/>
<dbReference type="GO" id="GO:0005739">
    <property type="term" value="C:mitochondrion"/>
    <property type="evidence" value="ECO:0007669"/>
    <property type="project" value="UniProtKB-SubCell"/>
</dbReference>
<dbReference type="PRINTS" id="PR00368">
    <property type="entry name" value="FADPNR"/>
</dbReference>
<dbReference type="PANTHER" id="PTHR43706:SF10">
    <property type="entry name" value="ROTENONE-INSENSITIVE NADH-UBIQUINONE OXIDOREDUCTASE, MITOCHONDRIAL"/>
    <property type="match status" value="1"/>
</dbReference>
<sequence length="521" mass="57741">MLSHIIGKQPAYRASSRLIRLASTSGQARTTSVEDVGSSAGSTGPTSFKTVKVIDTQYNDKPTVVILGSGWGAISFLKHIDTKQYNVSIISPRNYFLFTPLLPSTPVGTVDEKSIIEPVVNFALRKKGNVSYYEAEATSINPDRNTVTVKSLSTVQQLTKDEKFLGISQQDAAEIKYNYLISAVGAEPNTFGIPGVEKYGNFLKEIPHSLQIRERFASNLEKANLLPKGDPERKRLLTLVVVGGGPTGVETAGELQDYVHQDLKKFLPSLAEDIQIHLVEALPIVLNMFEKKLSSYAQSVLRKTSIKIHLKTAVGKVEEKHLIAKTKNDDGSVTEEIIPYGTLIWATGNKARPIVTDLFKKIPEQNSCTRALAVNQFLQVKGSNNIFAVGDNAFAGLPPTAQVAHQEAEYLAKNFDKMAQLPDFHAKLTNETSKPDLLFEKNGFKPFNYVHYGALAYLGAEKAIANITYGKRSFYTGGGLITFYIWRILYLTMILSARSRFKVIADWMKLAFFKRDFFKGL</sequence>
<evidence type="ECO:0000256" key="8">
    <source>
        <dbReference type="ARBA" id="ARBA00023027"/>
    </source>
</evidence>
<gene>
    <name evidence="15" type="ORF">HG535_0C05730</name>
</gene>
<keyword evidence="9" id="KW-0496">Mitochondrion</keyword>
<dbReference type="RefSeq" id="XP_037143947.1">
    <property type="nucleotide sequence ID" value="XM_037288052.1"/>
</dbReference>
<comment type="catalytic activity">
    <reaction evidence="10">
        <text>a quinone + NADH + H(+) = a quinol + NAD(+)</text>
        <dbReference type="Rhea" id="RHEA:46160"/>
        <dbReference type="ChEBI" id="CHEBI:15378"/>
        <dbReference type="ChEBI" id="CHEBI:24646"/>
        <dbReference type="ChEBI" id="CHEBI:57540"/>
        <dbReference type="ChEBI" id="CHEBI:57945"/>
        <dbReference type="ChEBI" id="CHEBI:132124"/>
        <dbReference type="EC" id="1.6.5.9"/>
    </reaction>
</comment>
<dbReference type="SUPFAM" id="SSF51905">
    <property type="entry name" value="FAD/NAD(P)-binding domain"/>
    <property type="match status" value="2"/>
</dbReference>
<evidence type="ECO:0000256" key="5">
    <source>
        <dbReference type="ARBA" id="ARBA00022827"/>
    </source>
</evidence>
<name>A0A7H9B2L3_ZYGMR</name>
<dbReference type="PANTHER" id="PTHR43706">
    <property type="entry name" value="NADH DEHYDROGENASE"/>
    <property type="match status" value="1"/>
</dbReference>
<dbReference type="Pfam" id="PF07992">
    <property type="entry name" value="Pyr_redox_2"/>
    <property type="match status" value="1"/>
</dbReference>
<evidence type="ECO:0000313" key="15">
    <source>
        <dbReference type="EMBL" id="QLG72219.1"/>
    </source>
</evidence>
<evidence type="ECO:0000256" key="9">
    <source>
        <dbReference type="ARBA" id="ARBA00023128"/>
    </source>
</evidence>
<evidence type="ECO:0000256" key="11">
    <source>
        <dbReference type="ARBA" id="ARBA00049010"/>
    </source>
</evidence>
<accession>A0A7H9B2L3</accession>
<keyword evidence="5" id="KW-0274">FAD</keyword>
<dbReference type="InterPro" id="IPR054585">
    <property type="entry name" value="NDH2-like_C"/>
</dbReference>
<dbReference type="FunFam" id="3.50.50.100:FF:000007">
    <property type="entry name" value="Rotenone-insensitive NADH-ubiquinone oxidoreductase, mitochondrial"/>
    <property type="match status" value="1"/>
</dbReference>
<evidence type="ECO:0000256" key="12">
    <source>
        <dbReference type="SAM" id="Phobius"/>
    </source>
</evidence>
<comment type="subcellular location">
    <subcellularLocation>
        <location evidence="1">Mitochondrion</location>
    </subcellularLocation>
</comment>
<keyword evidence="8" id="KW-0520">NAD</keyword>
<evidence type="ECO:0000259" key="13">
    <source>
        <dbReference type="Pfam" id="PF07992"/>
    </source>
</evidence>
<dbReference type="EC" id="1.6.5.9" evidence="3"/>
<keyword evidence="12" id="KW-1133">Transmembrane helix</keyword>
<evidence type="ECO:0000313" key="16">
    <source>
        <dbReference type="Proteomes" id="UP000509704"/>
    </source>
</evidence>
<keyword evidence="6" id="KW-0809">Transit peptide</keyword>
<evidence type="ECO:0000259" key="14">
    <source>
        <dbReference type="Pfam" id="PF22366"/>
    </source>
</evidence>
<evidence type="ECO:0000256" key="7">
    <source>
        <dbReference type="ARBA" id="ARBA00023002"/>
    </source>
</evidence>
<dbReference type="InterPro" id="IPR036188">
    <property type="entry name" value="FAD/NAD-bd_sf"/>
</dbReference>
<dbReference type="GO" id="GO:0015980">
    <property type="term" value="P:energy derivation by oxidation of organic compounds"/>
    <property type="evidence" value="ECO:0007669"/>
    <property type="project" value="UniProtKB-ARBA"/>
</dbReference>
<keyword evidence="16" id="KW-1185">Reference proteome</keyword>
<evidence type="ECO:0000256" key="3">
    <source>
        <dbReference type="ARBA" id="ARBA00012637"/>
    </source>
</evidence>
<dbReference type="InterPro" id="IPR045024">
    <property type="entry name" value="NDH-2"/>
</dbReference>
<protein>
    <recommendedName>
        <fullName evidence="3">NADH:ubiquinone reductase (non-electrogenic)</fullName>
        <ecNumber evidence="3">1.6.5.9</ecNumber>
    </recommendedName>
</protein>
<dbReference type="OrthoDB" id="3244603at2759"/>
<keyword evidence="12" id="KW-0812">Transmembrane</keyword>
<dbReference type="Gene3D" id="3.50.50.100">
    <property type="match status" value="1"/>
</dbReference>
<evidence type="ECO:0000256" key="10">
    <source>
        <dbReference type="ARBA" id="ARBA00047599"/>
    </source>
</evidence>
<comment type="catalytic activity">
    <reaction evidence="11">
        <text>a ubiquinone + NADH + H(+) = a ubiquinol + NAD(+)</text>
        <dbReference type="Rhea" id="RHEA:23152"/>
        <dbReference type="Rhea" id="RHEA-COMP:9565"/>
        <dbReference type="Rhea" id="RHEA-COMP:9566"/>
        <dbReference type="ChEBI" id="CHEBI:15378"/>
        <dbReference type="ChEBI" id="CHEBI:16389"/>
        <dbReference type="ChEBI" id="CHEBI:17976"/>
        <dbReference type="ChEBI" id="CHEBI:57540"/>
        <dbReference type="ChEBI" id="CHEBI:57945"/>
    </reaction>
</comment>
<organism evidence="15 16">
    <name type="scientific">Zygotorulaspora mrakii</name>
    <name type="common">Zygosaccharomyces mrakii</name>
    <dbReference type="NCBI Taxonomy" id="42260"/>
    <lineage>
        <taxon>Eukaryota</taxon>
        <taxon>Fungi</taxon>
        <taxon>Dikarya</taxon>
        <taxon>Ascomycota</taxon>
        <taxon>Saccharomycotina</taxon>
        <taxon>Saccharomycetes</taxon>
        <taxon>Saccharomycetales</taxon>
        <taxon>Saccharomycetaceae</taxon>
        <taxon>Zygotorulaspora</taxon>
    </lineage>
</organism>
<comment type="similarity">
    <text evidence="2">Belongs to the NADH dehydrogenase family.</text>
</comment>
<dbReference type="EMBL" id="CP058606">
    <property type="protein sequence ID" value="QLG72219.1"/>
    <property type="molecule type" value="Genomic_DNA"/>
</dbReference>
<evidence type="ECO:0000256" key="1">
    <source>
        <dbReference type="ARBA" id="ARBA00004173"/>
    </source>
</evidence>
<dbReference type="InterPro" id="IPR023753">
    <property type="entry name" value="FAD/NAD-binding_dom"/>
</dbReference>
<keyword evidence="4" id="KW-0285">Flavoprotein</keyword>
<feature type="domain" description="External alternative NADH-ubiquinone oxidoreductase-like C-terminal" evidence="14">
    <location>
        <begin position="451"/>
        <end position="516"/>
    </location>
</feature>
<proteinExistence type="inferred from homology"/>